<dbReference type="GO" id="GO:0009788">
    <property type="term" value="P:negative regulation of abscisic acid-activated signaling pathway"/>
    <property type="evidence" value="ECO:0007669"/>
    <property type="project" value="InterPro"/>
</dbReference>
<evidence type="ECO:0000256" key="1">
    <source>
        <dbReference type="ARBA" id="ARBA00004123"/>
    </source>
</evidence>
<feature type="region of interest" description="Disordered" evidence="7">
    <location>
        <begin position="145"/>
        <end position="166"/>
    </location>
</feature>
<gene>
    <name evidence="9" type="ORF">SLEP1_g6849</name>
</gene>
<reference evidence="9 10" key="1">
    <citation type="journal article" date="2021" name="Commun. Biol.">
        <title>The genome of Shorea leprosula (Dipterocarpaceae) highlights the ecological relevance of drought in aseasonal tropical rainforests.</title>
        <authorList>
            <person name="Ng K.K.S."/>
            <person name="Kobayashi M.J."/>
            <person name="Fawcett J.A."/>
            <person name="Hatakeyama M."/>
            <person name="Paape T."/>
            <person name="Ng C.H."/>
            <person name="Ang C.C."/>
            <person name="Tnah L.H."/>
            <person name="Lee C.T."/>
            <person name="Nishiyama T."/>
            <person name="Sese J."/>
            <person name="O'Brien M.J."/>
            <person name="Copetti D."/>
            <person name="Mohd Noor M.I."/>
            <person name="Ong R.C."/>
            <person name="Putra M."/>
            <person name="Sireger I.Z."/>
            <person name="Indrioko S."/>
            <person name="Kosugi Y."/>
            <person name="Izuno A."/>
            <person name="Isagi Y."/>
            <person name="Lee S.L."/>
            <person name="Shimizu K.K."/>
        </authorList>
    </citation>
    <scope>NUCLEOTIDE SEQUENCE [LARGE SCALE GENOMIC DNA]</scope>
    <source>
        <strain evidence="9">214</strain>
    </source>
</reference>
<keyword evidence="3 6" id="KW-0863">Zinc-finger</keyword>
<evidence type="ECO:0000256" key="3">
    <source>
        <dbReference type="ARBA" id="ARBA00022771"/>
    </source>
</evidence>
<dbReference type="Proteomes" id="UP001054252">
    <property type="component" value="Unassembled WGS sequence"/>
</dbReference>
<evidence type="ECO:0000256" key="7">
    <source>
        <dbReference type="SAM" id="MobiDB-lite"/>
    </source>
</evidence>
<dbReference type="GO" id="GO:0008270">
    <property type="term" value="F:zinc ion binding"/>
    <property type="evidence" value="ECO:0007669"/>
    <property type="project" value="UniProtKB-KW"/>
</dbReference>
<dbReference type="PROSITE" id="PS00028">
    <property type="entry name" value="ZINC_FINGER_C2H2_1"/>
    <property type="match status" value="1"/>
</dbReference>
<comment type="subcellular location">
    <subcellularLocation>
        <location evidence="1">Nucleus</location>
    </subcellularLocation>
</comment>
<evidence type="ECO:0000256" key="6">
    <source>
        <dbReference type="PROSITE-ProRule" id="PRU00042"/>
    </source>
</evidence>
<dbReference type="AlphaFoldDB" id="A0AAV5I4T6"/>
<dbReference type="InterPro" id="IPR013087">
    <property type="entry name" value="Znf_C2H2_type"/>
</dbReference>
<keyword evidence="2" id="KW-0479">Metal-binding</keyword>
<feature type="domain" description="C2H2-type" evidence="8">
    <location>
        <begin position="35"/>
        <end position="62"/>
    </location>
</feature>
<comment type="caution">
    <text evidence="9">The sequence shown here is derived from an EMBL/GenBank/DDBJ whole genome shotgun (WGS) entry which is preliminary data.</text>
</comment>
<keyword evidence="5" id="KW-0539">Nucleus</keyword>
<evidence type="ECO:0000256" key="4">
    <source>
        <dbReference type="ARBA" id="ARBA00022833"/>
    </source>
</evidence>
<evidence type="ECO:0000256" key="2">
    <source>
        <dbReference type="ARBA" id="ARBA00022723"/>
    </source>
</evidence>
<organism evidence="9 10">
    <name type="scientific">Rubroshorea leprosula</name>
    <dbReference type="NCBI Taxonomy" id="152421"/>
    <lineage>
        <taxon>Eukaryota</taxon>
        <taxon>Viridiplantae</taxon>
        <taxon>Streptophyta</taxon>
        <taxon>Embryophyta</taxon>
        <taxon>Tracheophyta</taxon>
        <taxon>Spermatophyta</taxon>
        <taxon>Magnoliopsida</taxon>
        <taxon>eudicotyledons</taxon>
        <taxon>Gunneridae</taxon>
        <taxon>Pentapetalae</taxon>
        <taxon>rosids</taxon>
        <taxon>malvids</taxon>
        <taxon>Malvales</taxon>
        <taxon>Dipterocarpaceae</taxon>
        <taxon>Rubroshorea</taxon>
    </lineage>
</organism>
<keyword evidence="4" id="KW-0862">Zinc</keyword>
<dbReference type="PROSITE" id="PS50157">
    <property type="entry name" value="ZINC_FINGER_C2H2_2"/>
    <property type="match status" value="1"/>
</dbReference>
<name>A0AAV5I4T6_9ROSI</name>
<evidence type="ECO:0000259" key="8">
    <source>
        <dbReference type="PROSITE" id="PS50157"/>
    </source>
</evidence>
<sequence>MADPFMYNFFDQSQPCAAKPTKHAAPSTTSAPRRFSCLYCPREFDTCQALGGHQNAHKRERAAARQNFPAPNQQQYHPLPQFPAYQQQQPTSSIPFPHFPGMYHTVSAALLVEKWLEPIQPQPQPHHQDLNLASSSVPPSFLGVSTADALPTTTDVDDSMDLTLRL</sequence>
<keyword evidence="10" id="KW-1185">Reference proteome</keyword>
<accession>A0AAV5I4T6</accession>
<evidence type="ECO:0000313" key="9">
    <source>
        <dbReference type="EMBL" id="GKU93241.1"/>
    </source>
</evidence>
<evidence type="ECO:0000256" key="5">
    <source>
        <dbReference type="ARBA" id="ARBA00023242"/>
    </source>
</evidence>
<dbReference type="PANTHER" id="PTHR47287:SF15">
    <property type="entry name" value="ZINC FINGER PROTEIN 3-LIKE"/>
    <property type="match status" value="1"/>
</dbReference>
<dbReference type="PANTHER" id="PTHR47287">
    <property type="entry name" value="C2H2 AND C2HC ZINC FINGERS SUPERFAMILY PROTEIN"/>
    <property type="match status" value="1"/>
</dbReference>
<dbReference type="InterPro" id="IPR044246">
    <property type="entry name" value="ZFP3-like"/>
</dbReference>
<evidence type="ECO:0000313" key="10">
    <source>
        <dbReference type="Proteomes" id="UP001054252"/>
    </source>
</evidence>
<protein>
    <recommendedName>
        <fullName evidence="8">C2H2-type domain-containing protein</fullName>
    </recommendedName>
</protein>
<dbReference type="EMBL" id="BPVZ01000007">
    <property type="protein sequence ID" value="GKU93241.1"/>
    <property type="molecule type" value="Genomic_DNA"/>
</dbReference>
<proteinExistence type="predicted"/>
<dbReference type="GO" id="GO:0005634">
    <property type="term" value="C:nucleus"/>
    <property type="evidence" value="ECO:0007669"/>
    <property type="project" value="UniProtKB-SubCell"/>
</dbReference>